<dbReference type="AlphaFoldDB" id="A0A9J6F273"/>
<dbReference type="VEuPathDB" id="VectorBase:LOC119178428"/>
<protein>
    <recommendedName>
        <fullName evidence="3">HAT C-terminal dimerisation domain-containing protein</fullName>
    </recommendedName>
</protein>
<dbReference type="InterPro" id="IPR012337">
    <property type="entry name" value="RNaseH-like_sf"/>
</dbReference>
<keyword evidence="2" id="KW-1185">Reference proteome</keyword>
<comment type="caution">
    <text evidence="1">The sequence shown here is derived from an EMBL/GenBank/DDBJ whole genome shotgun (WGS) entry which is preliminary data.</text>
</comment>
<reference evidence="1" key="2">
    <citation type="submission" date="2021-09" db="EMBL/GenBank/DDBJ databases">
        <authorList>
            <person name="Jia N."/>
            <person name="Wang J."/>
            <person name="Shi W."/>
            <person name="Du L."/>
            <person name="Sun Y."/>
            <person name="Zhan W."/>
            <person name="Jiang J."/>
            <person name="Wang Q."/>
            <person name="Zhang B."/>
            <person name="Ji P."/>
            <person name="Sakyi L.B."/>
            <person name="Cui X."/>
            <person name="Yuan T."/>
            <person name="Jiang B."/>
            <person name="Yang W."/>
            <person name="Lam T.T.-Y."/>
            <person name="Chang Q."/>
            <person name="Ding S."/>
            <person name="Wang X."/>
            <person name="Zhu J."/>
            <person name="Ruan X."/>
            <person name="Zhao L."/>
            <person name="Wei J."/>
            <person name="Que T."/>
            <person name="Du C."/>
            <person name="Cheng J."/>
            <person name="Dai P."/>
            <person name="Han X."/>
            <person name="Huang E."/>
            <person name="Gao Y."/>
            <person name="Liu J."/>
            <person name="Shao H."/>
            <person name="Ye R."/>
            <person name="Li L."/>
            <person name="Wei W."/>
            <person name="Wang X."/>
            <person name="Wang C."/>
            <person name="Huo Q."/>
            <person name="Li W."/>
            <person name="Guo W."/>
            <person name="Chen H."/>
            <person name="Chen S."/>
            <person name="Zhou L."/>
            <person name="Zhou L."/>
            <person name="Ni X."/>
            <person name="Tian J."/>
            <person name="Zhou Y."/>
            <person name="Sheng Y."/>
            <person name="Liu T."/>
            <person name="Pan Y."/>
            <person name="Xia L."/>
            <person name="Li J."/>
            <person name="Zhao F."/>
            <person name="Cao W."/>
        </authorList>
    </citation>
    <scope>NUCLEOTIDE SEQUENCE</scope>
    <source>
        <strain evidence="1">Rmic-2018</strain>
        <tissue evidence="1">Larvae</tissue>
    </source>
</reference>
<evidence type="ECO:0000313" key="1">
    <source>
        <dbReference type="EMBL" id="KAH8040850.1"/>
    </source>
</evidence>
<dbReference type="PANTHER" id="PTHR37162">
    <property type="entry name" value="HAT FAMILY DIMERISATION DOMAINCONTAINING PROTEIN-RELATED"/>
    <property type="match status" value="1"/>
</dbReference>
<dbReference type="SUPFAM" id="SSF53098">
    <property type="entry name" value="Ribonuclease H-like"/>
    <property type="match status" value="1"/>
</dbReference>
<dbReference type="OMA" id="IDGYWAS"/>
<dbReference type="EMBL" id="JABSTU010000001">
    <property type="protein sequence ID" value="KAH8040850.1"/>
    <property type="molecule type" value="Genomic_DNA"/>
</dbReference>
<evidence type="ECO:0008006" key="3">
    <source>
        <dbReference type="Google" id="ProtNLM"/>
    </source>
</evidence>
<accession>A0A9J6F273</accession>
<dbReference type="PANTHER" id="PTHR37162:SF6">
    <property type="entry name" value="BED-TYPE DOMAIN-CONTAINING PROTEIN"/>
    <property type="match status" value="1"/>
</dbReference>
<gene>
    <name evidence="1" type="ORF">HPB51_013020</name>
</gene>
<dbReference type="OrthoDB" id="6502217at2759"/>
<sequence>MKSVKKKLREMLNPNLLDIRECNLHKVHNAFGTGLNSFGYDVELLVMDIYYFFKQAIHSSQLSEKQKDLGIPEHVFLRHVSSRWLTFQSSLERVLQQFEVLKAFFQTEAGATPTSAVLQKRLASALSDKTILAKMLFLRNTAELLSEFQTVFQKEEPLVHIVHSKCIGLVRKLLSRFMKHEAYCNLFGNELKQLDVGSPEWLKQVLEIGSDTEKEMRNWDPQEKKSFRTSAQAFYISTARHLIKRLPLDNKLLYHLRFLDPICSLPVEETVQSIKYVAAGVPHMIKGEQVTSLVDQWHCLHSQPISAAAHLPAPSIDGYWASVLASGKYPLVSVFVRAMLSLPHGNADCERGFSENKRIVGSRANLGIVAPNAIRHVKSYVKRFDSDPSKVLVTRDLVNAVKHLHRTYTERLQREANDMERQKRKTPVASSSLLEKMAKLDEEKQCVEWRLESSKAMLQRAQRLIKKGLAGNDIAT</sequence>
<dbReference type="Proteomes" id="UP000821866">
    <property type="component" value="Chromosome 1"/>
</dbReference>
<name>A0A9J6F273_RHIMP</name>
<reference evidence="1" key="1">
    <citation type="journal article" date="2020" name="Cell">
        <title>Large-Scale Comparative Analyses of Tick Genomes Elucidate Their Genetic Diversity and Vector Capacities.</title>
        <authorList>
            <consortium name="Tick Genome and Microbiome Consortium (TIGMIC)"/>
            <person name="Jia N."/>
            <person name="Wang J."/>
            <person name="Shi W."/>
            <person name="Du L."/>
            <person name="Sun Y."/>
            <person name="Zhan W."/>
            <person name="Jiang J.F."/>
            <person name="Wang Q."/>
            <person name="Zhang B."/>
            <person name="Ji P."/>
            <person name="Bell-Sakyi L."/>
            <person name="Cui X.M."/>
            <person name="Yuan T.T."/>
            <person name="Jiang B.G."/>
            <person name="Yang W.F."/>
            <person name="Lam T.T."/>
            <person name="Chang Q.C."/>
            <person name="Ding S.J."/>
            <person name="Wang X.J."/>
            <person name="Zhu J.G."/>
            <person name="Ruan X.D."/>
            <person name="Zhao L."/>
            <person name="Wei J.T."/>
            <person name="Ye R.Z."/>
            <person name="Que T.C."/>
            <person name="Du C.H."/>
            <person name="Zhou Y.H."/>
            <person name="Cheng J.X."/>
            <person name="Dai P.F."/>
            <person name="Guo W.B."/>
            <person name="Han X.H."/>
            <person name="Huang E.J."/>
            <person name="Li L.F."/>
            <person name="Wei W."/>
            <person name="Gao Y.C."/>
            <person name="Liu J.Z."/>
            <person name="Shao H.Z."/>
            <person name="Wang X."/>
            <person name="Wang C.C."/>
            <person name="Yang T.C."/>
            <person name="Huo Q.B."/>
            <person name="Li W."/>
            <person name="Chen H.Y."/>
            <person name="Chen S.E."/>
            <person name="Zhou L.G."/>
            <person name="Ni X.B."/>
            <person name="Tian J.H."/>
            <person name="Sheng Y."/>
            <person name="Liu T."/>
            <person name="Pan Y.S."/>
            <person name="Xia L.Y."/>
            <person name="Li J."/>
            <person name="Zhao F."/>
            <person name="Cao W.C."/>
        </authorList>
    </citation>
    <scope>NUCLEOTIDE SEQUENCE</scope>
    <source>
        <strain evidence="1">Rmic-2018</strain>
    </source>
</reference>
<proteinExistence type="predicted"/>
<evidence type="ECO:0000313" key="2">
    <source>
        <dbReference type="Proteomes" id="UP000821866"/>
    </source>
</evidence>
<organism evidence="1 2">
    <name type="scientific">Rhipicephalus microplus</name>
    <name type="common">Cattle tick</name>
    <name type="synonym">Boophilus microplus</name>
    <dbReference type="NCBI Taxonomy" id="6941"/>
    <lineage>
        <taxon>Eukaryota</taxon>
        <taxon>Metazoa</taxon>
        <taxon>Ecdysozoa</taxon>
        <taxon>Arthropoda</taxon>
        <taxon>Chelicerata</taxon>
        <taxon>Arachnida</taxon>
        <taxon>Acari</taxon>
        <taxon>Parasitiformes</taxon>
        <taxon>Ixodida</taxon>
        <taxon>Ixodoidea</taxon>
        <taxon>Ixodidae</taxon>
        <taxon>Rhipicephalinae</taxon>
        <taxon>Rhipicephalus</taxon>
        <taxon>Boophilus</taxon>
    </lineage>
</organism>